<feature type="region of interest" description="Disordered" evidence="1">
    <location>
        <begin position="1"/>
        <end position="22"/>
    </location>
</feature>
<protein>
    <submittedName>
        <fullName evidence="2">Uncharacterized protein</fullName>
    </submittedName>
</protein>
<dbReference type="AlphaFoldDB" id="A0A5Q2F612"/>
<dbReference type="EMBL" id="MN328277">
    <property type="protein sequence ID" value="QGF19367.1"/>
    <property type="molecule type" value="Genomic_DNA"/>
</dbReference>
<reference evidence="2" key="1">
    <citation type="journal article" date="2019" name="Viruses">
        <title>Single-stranded DNA viruses in Antarctic cryoconite holes.</title>
        <authorList>
            <person name="Sommers P."/>
            <person name="Fontenele R.S."/>
            <person name="Kringen T."/>
            <person name="Kaberger S."/>
            <person name="Porazinska D.L."/>
            <person name="Darcy J.L."/>
            <person name="Schmidt S.K."/>
            <person name="Varsani A."/>
        </authorList>
    </citation>
    <scope>NUCLEOTIDE SEQUENCE</scope>
    <source>
        <strain evidence="2">COCH21_V_37</strain>
    </source>
</reference>
<organism evidence="2">
    <name type="scientific">Antarctic circular DNA molecule</name>
    <dbReference type="NCBI Taxonomy" id="2664238"/>
    <lineage>
        <taxon>unclassified sequences</taxon>
    </lineage>
</organism>
<evidence type="ECO:0000256" key="1">
    <source>
        <dbReference type="SAM" id="MobiDB-lite"/>
    </source>
</evidence>
<evidence type="ECO:0000313" key="2">
    <source>
        <dbReference type="EMBL" id="QGF19367.1"/>
    </source>
</evidence>
<proteinExistence type="predicted"/>
<sequence>MPLRRYTTKRRRVSSRRRSSRFKGFRTRRTYRRRSFRRGIRKRRFRRSGRRSFRRVGFRSKAMKPKPTYTSSHGKKVKPDLPFQKRMSLASAAVTEFKKTYTYTETGSSGASHFWSPRVSSNSPPSIAEALLQFPQYSDFLNGGFTVGKTRVRIMVFNQRVKYTVVNSTNVPLNLRVYECVSRGVADGMDEVIGNRRDLILKPAGGQIQLGFDHLAYVGFLSNTLYDNPVFCRAHRIVNDKQYQLQPGVNTEFVVNDLSRHTFETEDLWATINTAGTIPNSSDILSYTKGSRFFVFQQSGGIVFSSVAGTQTSTGPSQLSVLEDSTISVSLTQFNGTGIQYYHNVPVIATAKVEDETNQNFENVEVG</sequence>
<accession>A0A5Q2F612</accession>
<name>A0A5Q2F612_9ZZZZ</name>